<dbReference type="EnsemblMetazoa" id="GAUT007916-RA">
    <property type="protein sequence ID" value="GAUT007916-PA"/>
    <property type="gene ID" value="GAUT007916"/>
</dbReference>
<feature type="compositionally biased region" description="Basic and acidic residues" evidence="1">
    <location>
        <begin position="145"/>
        <end position="156"/>
    </location>
</feature>
<evidence type="ECO:0000313" key="2">
    <source>
        <dbReference type="EnsemblMetazoa" id="GAUT007916-PA"/>
    </source>
</evidence>
<reference evidence="2" key="1">
    <citation type="submission" date="2020-05" db="UniProtKB">
        <authorList>
            <consortium name="EnsemblMetazoa"/>
        </authorList>
    </citation>
    <scope>IDENTIFICATION</scope>
    <source>
        <strain evidence="2">TTRI</strain>
    </source>
</reference>
<keyword evidence="3" id="KW-1185">Reference proteome</keyword>
<dbReference type="Proteomes" id="UP000078200">
    <property type="component" value="Unassembled WGS sequence"/>
</dbReference>
<protein>
    <submittedName>
        <fullName evidence="2">Uncharacterized protein</fullName>
    </submittedName>
</protein>
<dbReference type="VEuPathDB" id="VectorBase:GAUT007916"/>
<feature type="region of interest" description="Disordered" evidence="1">
    <location>
        <begin position="127"/>
        <end position="156"/>
    </location>
</feature>
<sequence>MKFELGGVRGAGIAAASSCGGSWFGAERATSSVYDYYDVVYIVGVNLQILNLSRLTNGKDMLKTTVPTGRPLVRFIYGVNTHCVKLLGFIGAEVCRPGEEPFQCCTASINCANQAVPSKEDNMLGAGDGWSEDNADDEHDDEGIIAERRDAVSPIY</sequence>
<organism evidence="2 3">
    <name type="scientific">Glossina austeni</name>
    <name type="common">Savannah tsetse fly</name>
    <dbReference type="NCBI Taxonomy" id="7395"/>
    <lineage>
        <taxon>Eukaryota</taxon>
        <taxon>Metazoa</taxon>
        <taxon>Ecdysozoa</taxon>
        <taxon>Arthropoda</taxon>
        <taxon>Hexapoda</taxon>
        <taxon>Insecta</taxon>
        <taxon>Pterygota</taxon>
        <taxon>Neoptera</taxon>
        <taxon>Endopterygota</taxon>
        <taxon>Diptera</taxon>
        <taxon>Brachycera</taxon>
        <taxon>Muscomorpha</taxon>
        <taxon>Hippoboscoidea</taxon>
        <taxon>Glossinidae</taxon>
        <taxon>Glossina</taxon>
    </lineage>
</organism>
<accession>A0A1A9UL02</accession>
<dbReference type="AlphaFoldDB" id="A0A1A9UL02"/>
<name>A0A1A9UL02_GLOAU</name>
<proteinExistence type="predicted"/>
<evidence type="ECO:0000313" key="3">
    <source>
        <dbReference type="Proteomes" id="UP000078200"/>
    </source>
</evidence>
<feature type="compositionally biased region" description="Acidic residues" evidence="1">
    <location>
        <begin position="130"/>
        <end position="144"/>
    </location>
</feature>
<evidence type="ECO:0000256" key="1">
    <source>
        <dbReference type="SAM" id="MobiDB-lite"/>
    </source>
</evidence>